<dbReference type="EMBL" id="NBAG03000294">
    <property type="protein sequence ID" value="PNI45913.1"/>
    <property type="molecule type" value="Genomic_DNA"/>
</dbReference>
<dbReference type="AlphaFoldDB" id="A0A2J8LF74"/>
<evidence type="ECO:0000313" key="2">
    <source>
        <dbReference type="Proteomes" id="UP000236370"/>
    </source>
</evidence>
<sequence length="58" mass="6055">METRAAGLLEFAGGPLHTLFAWVSPVEAAEQQRLLPVPASGSFVPEGHLPDASQSSPV</sequence>
<reference evidence="1 2" key="1">
    <citation type="submission" date="2017-12" db="EMBL/GenBank/DDBJ databases">
        <title>High-resolution comparative analysis of great ape genomes.</title>
        <authorList>
            <person name="Pollen A."/>
            <person name="Hastie A."/>
            <person name="Hormozdiari F."/>
            <person name="Dougherty M."/>
            <person name="Liu R."/>
            <person name="Chaisson M."/>
            <person name="Hoppe E."/>
            <person name="Hill C."/>
            <person name="Pang A."/>
            <person name="Hillier L."/>
            <person name="Baker C."/>
            <person name="Armstrong J."/>
            <person name="Shendure J."/>
            <person name="Paten B."/>
            <person name="Wilson R."/>
            <person name="Chao H."/>
            <person name="Schneider V."/>
            <person name="Ventura M."/>
            <person name="Kronenberg Z."/>
            <person name="Murali S."/>
            <person name="Gordon D."/>
            <person name="Cantsilieris S."/>
            <person name="Munson K."/>
            <person name="Nelson B."/>
            <person name="Raja A."/>
            <person name="Underwood J."/>
            <person name="Diekhans M."/>
            <person name="Fiddes I."/>
            <person name="Haussler D."/>
            <person name="Eichler E."/>
        </authorList>
    </citation>
    <scope>NUCLEOTIDE SEQUENCE [LARGE SCALE GENOMIC DNA]</scope>
    <source>
        <strain evidence="1">Yerkes chimp pedigree #C0471</strain>
    </source>
</reference>
<organism evidence="1 2">
    <name type="scientific">Pan troglodytes</name>
    <name type="common">Chimpanzee</name>
    <dbReference type="NCBI Taxonomy" id="9598"/>
    <lineage>
        <taxon>Eukaryota</taxon>
        <taxon>Metazoa</taxon>
        <taxon>Chordata</taxon>
        <taxon>Craniata</taxon>
        <taxon>Vertebrata</taxon>
        <taxon>Euteleostomi</taxon>
        <taxon>Mammalia</taxon>
        <taxon>Eutheria</taxon>
        <taxon>Euarchontoglires</taxon>
        <taxon>Primates</taxon>
        <taxon>Haplorrhini</taxon>
        <taxon>Catarrhini</taxon>
        <taxon>Hominidae</taxon>
        <taxon>Pan</taxon>
    </lineage>
</organism>
<comment type="caution">
    <text evidence="1">The sequence shown here is derived from an EMBL/GenBank/DDBJ whole genome shotgun (WGS) entry which is preliminary data.</text>
</comment>
<accession>A0A2J8LF74</accession>
<proteinExistence type="predicted"/>
<dbReference type="Proteomes" id="UP000236370">
    <property type="component" value="Unassembled WGS sequence"/>
</dbReference>
<evidence type="ECO:0000313" key="1">
    <source>
        <dbReference type="EMBL" id="PNI45913.1"/>
    </source>
</evidence>
<gene>
    <name evidence="1" type="ORF">CK820_G0029120</name>
</gene>
<name>A0A2J8LF74_PANTR</name>
<protein>
    <submittedName>
        <fullName evidence="1">ZFAT isoform 3</fullName>
    </submittedName>
</protein>